<proteinExistence type="inferred from homology"/>
<comment type="caution">
    <text evidence="6">The sequence shown here is derived from an EMBL/GenBank/DDBJ whole genome shotgun (WGS) entry which is preliminary data.</text>
</comment>
<gene>
    <name evidence="6" type="ORF">LTR25_004244</name>
</gene>
<dbReference type="GO" id="GO:0016787">
    <property type="term" value="F:hydrolase activity"/>
    <property type="evidence" value="ECO:0007669"/>
    <property type="project" value="UniProtKB-KW"/>
</dbReference>
<evidence type="ECO:0000256" key="4">
    <source>
        <dbReference type="SAM" id="MobiDB-lite"/>
    </source>
</evidence>
<feature type="domain" description="Carboxylesterase type B" evidence="5">
    <location>
        <begin position="12"/>
        <end position="518"/>
    </location>
</feature>
<dbReference type="PANTHER" id="PTHR43142">
    <property type="entry name" value="CARBOXYLIC ESTER HYDROLASE"/>
    <property type="match status" value="1"/>
</dbReference>
<comment type="similarity">
    <text evidence="1 3">Belongs to the type-B carboxylesterase/lipase family.</text>
</comment>
<dbReference type="SUPFAM" id="SSF53474">
    <property type="entry name" value="alpha/beta-Hydrolases"/>
    <property type="match status" value="1"/>
</dbReference>
<dbReference type="EMBL" id="JAXLQG010000006">
    <property type="protein sequence ID" value="KAK5538701.1"/>
    <property type="molecule type" value="Genomic_DNA"/>
</dbReference>
<organism evidence="6 7">
    <name type="scientific">Vermiconidia calcicola</name>
    <dbReference type="NCBI Taxonomy" id="1690605"/>
    <lineage>
        <taxon>Eukaryota</taxon>
        <taxon>Fungi</taxon>
        <taxon>Dikarya</taxon>
        <taxon>Ascomycota</taxon>
        <taxon>Pezizomycotina</taxon>
        <taxon>Dothideomycetes</taxon>
        <taxon>Dothideomycetidae</taxon>
        <taxon>Mycosphaerellales</taxon>
        <taxon>Extremaceae</taxon>
        <taxon>Vermiconidia</taxon>
    </lineage>
</organism>
<name>A0AAV9QA13_9PEZI</name>
<accession>A0AAV9QA13</accession>
<dbReference type="Pfam" id="PF00135">
    <property type="entry name" value="COesterase"/>
    <property type="match status" value="1"/>
</dbReference>
<dbReference type="PROSITE" id="PS00941">
    <property type="entry name" value="CARBOXYLESTERASE_B_2"/>
    <property type="match status" value="1"/>
</dbReference>
<dbReference type="EC" id="3.1.1.-" evidence="3"/>
<dbReference type="InterPro" id="IPR002018">
    <property type="entry name" value="CarbesteraseB"/>
</dbReference>
<dbReference type="Gene3D" id="3.40.50.1820">
    <property type="entry name" value="alpha/beta hydrolase"/>
    <property type="match status" value="1"/>
</dbReference>
<sequence length="575" mass="64372">MRPVQYTSHPYILKTSRGSLRGVEQRTASGEPILYRFTKVPYALPPVGPRRWRRPHSLPSDFSFEEDSSSGSRQPGDYTHFGPICPQPHYAHDGVYVDNPAAAPPIDNVQDEDCLYLNIWVPAGSSSAPPPKQGWPVQVHIHGGWLQVGNAMQDHQHDPFDLIKDVTPRIIVSPTYRLNLFGFLAGDELASLHEEPAPSNFGLWDQRCALEWVAKNIGLFGGNADNITVGGLSAGANSTFFQLNYDSMLPASQRLIQRVYLWSNAVAIQPNPTNAPVLTSQFNELCSLFNIPSSSTPAEKLSRLRAIPFQDLVTANTKMKMHTFRSSTDNAFILPTFLSSLHSGSFTTRLAQNGTSVLLGEVSDEKELYKFVNPPSDYPGLLLQLANYYPKPVLEALLKIYDLPPQNSTDANAWAEVFSQIVADNQVHASIRGLTHILLNPPSHPNVTPLPQSRVQRYRVAWRAKSQDDWVKPEVGVCHGGDMPLWWASAWRQDFQETDKEATKKFLEPFAQFLRGEDVNWGCTGENRLRLLDKDGSVKENVKDELWERGMQVFNTVWEAQKGTVVKDTSLDSRL</sequence>
<evidence type="ECO:0000259" key="5">
    <source>
        <dbReference type="Pfam" id="PF00135"/>
    </source>
</evidence>
<dbReference type="PROSITE" id="PS00122">
    <property type="entry name" value="CARBOXYLESTERASE_B_1"/>
    <property type="match status" value="1"/>
</dbReference>
<dbReference type="Proteomes" id="UP001345827">
    <property type="component" value="Unassembled WGS sequence"/>
</dbReference>
<dbReference type="InterPro" id="IPR029058">
    <property type="entry name" value="AB_hydrolase_fold"/>
</dbReference>
<dbReference type="InterPro" id="IPR019826">
    <property type="entry name" value="Carboxylesterase_B_AS"/>
</dbReference>
<keyword evidence="7" id="KW-1185">Reference proteome</keyword>
<evidence type="ECO:0000256" key="2">
    <source>
        <dbReference type="ARBA" id="ARBA00022801"/>
    </source>
</evidence>
<feature type="region of interest" description="Disordered" evidence="4">
    <location>
        <begin position="58"/>
        <end position="77"/>
    </location>
</feature>
<dbReference type="PANTHER" id="PTHR43142:SF8">
    <property type="entry name" value="CARBOXYLIC ESTER HYDROLASE"/>
    <property type="match status" value="1"/>
</dbReference>
<dbReference type="InterPro" id="IPR019819">
    <property type="entry name" value="Carboxylesterase_B_CS"/>
</dbReference>
<reference evidence="6 7" key="1">
    <citation type="submission" date="2023-06" db="EMBL/GenBank/DDBJ databases">
        <title>Black Yeasts Isolated from many extreme environments.</title>
        <authorList>
            <person name="Coleine C."/>
            <person name="Stajich J.E."/>
            <person name="Selbmann L."/>
        </authorList>
    </citation>
    <scope>NUCLEOTIDE SEQUENCE [LARGE SCALE GENOMIC DNA]</scope>
    <source>
        <strain evidence="6 7">CCFEE 5887</strain>
    </source>
</reference>
<dbReference type="AlphaFoldDB" id="A0AAV9QA13"/>
<evidence type="ECO:0000256" key="3">
    <source>
        <dbReference type="RuleBase" id="RU361235"/>
    </source>
</evidence>
<evidence type="ECO:0000313" key="7">
    <source>
        <dbReference type="Proteomes" id="UP001345827"/>
    </source>
</evidence>
<evidence type="ECO:0000256" key="1">
    <source>
        <dbReference type="ARBA" id="ARBA00005964"/>
    </source>
</evidence>
<protein>
    <recommendedName>
        <fullName evidence="3">Carboxylic ester hydrolase</fullName>
        <ecNumber evidence="3">3.1.1.-</ecNumber>
    </recommendedName>
</protein>
<evidence type="ECO:0000313" key="6">
    <source>
        <dbReference type="EMBL" id="KAK5538701.1"/>
    </source>
</evidence>
<keyword evidence="2 3" id="KW-0378">Hydrolase</keyword>